<proteinExistence type="predicted"/>
<dbReference type="Proteomes" id="UP000195331">
    <property type="component" value="Chromosome"/>
</dbReference>
<evidence type="ECO:0000313" key="3">
    <source>
        <dbReference type="Proteomes" id="UP000195331"/>
    </source>
</evidence>
<dbReference type="EMBL" id="CP020809">
    <property type="protein sequence ID" value="ART69928.1"/>
    <property type="molecule type" value="Genomic_DNA"/>
</dbReference>
<dbReference type="OrthoDB" id="4330189at2"/>
<dbReference type="AlphaFoldDB" id="A0A1Y0C409"/>
<reference evidence="2 3" key="1">
    <citation type="submission" date="2017-04" db="EMBL/GenBank/DDBJ databases">
        <title>Whole Genome Sequence of 1,4-Dioxane Degrading Bacterium Mycobacterium dioxanotrophicus PH-06.</title>
        <authorList>
            <person name="He Y."/>
        </authorList>
    </citation>
    <scope>NUCLEOTIDE SEQUENCE [LARGE SCALE GENOMIC DNA]</scope>
    <source>
        <strain evidence="2 3">PH-06</strain>
    </source>
</reference>
<dbReference type="InterPro" id="IPR009061">
    <property type="entry name" value="DNA-bd_dom_put_sf"/>
</dbReference>
<sequence>MTKLLTYDDVADVLGIPRATLKYWRHSGNGPKCARIGRHVFYRKADVETWLSEQFSS</sequence>
<protein>
    <recommendedName>
        <fullName evidence="1">Helix-turn-helix domain-containing protein</fullName>
    </recommendedName>
</protein>
<feature type="domain" description="Helix-turn-helix" evidence="1">
    <location>
        <begin position="4"/>
        <end position="54"/>
    </location>
</feature>
<organism evidence="2 3">
    <name type="scientific">Mycobacterium dioxanotrophicus</name>
    <dbReference type="NCBI Taxonomy" id="482462"/>
    <lineage>
        <taxon>Bacteria</taxon>
        <taxon>Bacillati</taxon>
        <taxon>Actinomycetota</taxon>
        <taxon>Actinomycetes</taxon>
        <taxon>Mycobacteriales</taxon>
        <taxon>Mycobacteriaceae</taxon>
        <taxon>Mycobacterium</taxon>
    </lineage>
</organism>
<accession>A0A1Y0C409</accession>
<gene>
    <name evidence="2" type="ORF">BTO20_16300</name>
</gene>
<evidence type="ECO:0000313" key="2">
    <source>
        <dbReference type="EMBL" id="ART69928.1"/>
    </source>
</evidence>
<dbReference type="KEGG" id="mdx:BTO20_16300"/>
<keyword evidence="3" id="KW-1185">Reference proteome</keyword>
<dbReference type="InterPro" id="IPR041657">
    <property type="entry name" value="HTH_17"/>
</dbReference>
<dbReference type="SUPFAM" id="SSF46955">
    <property type="entry name" value="Putative DNA-binding domain"/>
    <property type="match status" value="1"/>
</dbReference>
<dbReference type="RefSeq" id="WP_087077419.1">
    <property type="nucleotide sequence ID" value="NZ_CP020809.1"/>
</dbReference>
<dbReference type="Pfam" id="PF12728">
    <property type="entry name" value="HTH_17"/>
    <property type="match status" value="1"/>
</dbReference>
<evidence type="ECO:0000259" key="1">
    <source>
        <dbReference type="Pfam" id="PF12728"/>
    </source>
</evidence>
<name>A0A1Y0C409_9MYCO</name>